<keyword evidence="1" id="KW-0732">Signal</keyword>
<accession>A0ABT6THR3</accession>
<dbReference type="Proteomes" id="UP001161691">
    <property type="component" value="Unassembled WGS sequence"/>
</dbReference>
<dbReference type="InterPro" id="IPR035986">
    <property type="entry name" value="PKD_dom_sf"/>
</dbReference>
<feature type="domain" description="SLH" evidence="2">
    <location>
        <begin position="1038"/>
        <end position="1095"/>
    </location>
</feature>
<dbReference type="RefSeq" id="WP_282909228.1">
    <property type="nucleotide sequence ID" value="NZ_JAGRPV010000001.1"/>
</dbReference>
<dbReference type="PROSITE" id="PS51272">
    <property type="entry name" value="SLH"/>
    <property type="match status" value="3"/>
</dbReference>
<dbReference type="InterPro" id="IPR000601">
    <property type="entry name" value="PKD_dom"/>
</dbReference>
<dbReference type="EMBL" id="JAGRPV010000001">
    <property type="protein sequence ID" value="MDI4646365.1"/>
    <property type="molecule type" value="Genomic_DNA"/>
</dbReference>
<reference evidence="3" key="1">
    <citation type="submission" date="2023-04" db="EMBL/GenBank/DDBJ databases">
        <title>Comparative genomic analysis of Cohnella hashimotonis sp. nov., isolated from the International Space Station.</title>
        <authorList>
            <person name="Venkateswaran K."/>
            <person name="Simpson A."/>
        </authorList>
    </citation>
    <scope>NUCLEOTIDE SEQUENCE</scope>
    <source>
        <strain evidence="3">F6_2S_P_1</strain>
    </source>
</reference>
<dbReference type="Gene3D" id="2.60.40.10">
    <property type="entry name" value="Immunoglobulins"/>
    <property type="match status" value="1"/>
</dbReference>
<evidence type="ECO:0000256" key="1">
    <source>
        <dbReference type="SAM" id="SignalP"/>
    </source>
</evidence>
<sequence>MKFLQKSKMAGVLGPRSRLFGNLTLAAAMLSTLFAPVLSASAETAPPPCEVKATGGPMWITGECVDPQYDNPVIDSETDLTSPVPVHKVSGHFEGTAKKFNFYFPPKSQWQGRFFQYVYPLSNEEAEDKIISFGADSGAYTVQTNGGSGYRVDAAAAKFSKIVAAAYYGTHEPIYGYIWGGSGGSYMTIGAIENASGVWDGAVPFIPAAPTSLPNNFLMRAFARFALADKAPQIADAVSPGGSGDPYAGLDDVERSVLQEVTNLGLPLRAWMDNRYILALDDPNGLLGYASMIKAFDPTYADDFWSKPGYLGTEESGLGDRFRAARIEQTVSVTQVTYNAENVPTSFAVDEVPAKLDYPNPDFTLYAADGSLIGTLNGSLNSATKRFTLVAGNPDNVLKAIAAGDKLKVDNKWSLAVLAYHRHQVPKSSDFKAWDQFKSADGTPIYPQRSIEVGPTVAQSVTGGGTYTGAINGKVIMVSNLLDVDAYPWDGDFYSKRVHAALGAGYDDHFRLWYNDYADHVEPHNPFLVSYWGILEQALRDVSAWAERDVPPPNSSSYEVVDNQVRLPANAAQRQGIQPVVDLAANGSAMAEIATGQTVAFTAKVELPPMSGEMVSTEWDFEGNGSFTTVPAGDSAMSVGSSTYTITSAYAYAKPGTFFPSLRVTTQREGDKDTSFARVQNLGRARVVVQNAGSDQGSAPVTANPPILIGEPNKIKANVPMLNASGIASTIVDAEVMAKALAAADDIHVTVPGVKDAAGYAVTLPASALTEETGAHTIEVETELGSVKLSSAMFAAAQLKGATEVTLSLKKADTDGLTDSVRAQIGDRPVLEVTLTAGGIVVPWINPDEPVTVFIPYTPNASELTDPEHIVVWFIDSHGGATAVPSGRYDAKRGGITFMTTRLGKYAAAFVTKSFGDITKQPWARQAIEVMASKGIITGTSASAFAPEAQIQRADFMLILVRALGLTARTEDSFTDVSADAYYAEALSIAKRLGVAQGVGGNRFNPEAPITRQDMMVLVDKALTAANIPATRGTSTDLDAFADKFSVAAYAQSSAATLYKNGIIKGDGSKVNPTGFATRAEAAVLAYRIYNLGLN</sequence>
<comment type="caution">
    <text evidence="3">The sequence shown here is derived from an EMBL/GenBank/DDBJ whole genome shotgun (WGS) entry which is preliminary data.</text>
</comment>
<feature type="domain" description="SLH" evidence="2">
    <location>
        <begin position="975"/>
        <end position="1033"/>
    </location>
</feature>
<proteinExistence type="predicted"/>
<gene>
    <name evidence="3" type="ORF">KB449_15405</name>
</gene>
<feature type="domain" description="SLH" evidence="2">
    <location>
        <begin position="911"/>
        <end position="974"/>
    </location>
</feature>
<organism evidence="3 4">
    <name type="scientific">Cohnella hashimotonis</name>
    <dbReference type="NCBI Taxonomy" id="2826895"/>
    <lineage>
        <taxon>Bacteria</taxon>
        <taxon>Bacillati</taxon>
        <taxon>Bacillota</taxon>
        <taxon>Bacilli</taxon>
        <taxon>Bacillales</taxon>
        <taxon>Paenibacillaceae</taxon>
        <taxon>Cohnella</taxon>
    </lineage>
</organism>
<dbReference type="InterPro" id="IPR013783">
    <property type="entry name" value="Ig-like_fold"/>
</dbReference>
<keyword evidence="4" id="KW-1185">Reference proteome</keyword>
<dbReference type="InterPro" id="IPR001119">
    <property type="entry name" value="SLH_dom"/>
</dbReference>
<evidence type="ECO:0000259" key="2">
    <source>
        <dbReference type="PROSITE" id="PS51272"/>
    </source>
</evidence>
<evidence type="ECO:0000313" key="3">
    <source>
        <dbReference type="EMBL" id="MDI4646365.1"/>
    </source>
</evidence>
<evidence type="ECO:0000313" key="4">
    <source>
        <dbReference type="Proteomes" id="UP001161691"/>
    </source>
</evidence>
<dbReference type="Pfam" id="PF00395">
    <property type="entry name" value="SLH"/>
    <property type="match status" value="3"/>
</dbReference>
<feature type="signal peptide" evidence="1">
    <location>
        <begin position="1"/>
        <end position="42"/>
    </location>
</feature>
<dbReference type="Pfam" id="PF00801">
    <property type="entry name" value="PKD"/>
    <property type="match status" value="1"/>
</dbReference>
<dbReference type="SUPFAM" id="SSF49299">
    <property type="entry name" value="PKD domain"/>
    <property type="match status" value="1"/>
</dbReference>
<feature type="chain" id="PRO_5045880124" evidence="1">
    <location>
        <begin position="43"/>
        <end position="1095"/>
    </location>
</feature>
<name>A0ABT6THR3_9BACL</name>
<protein>
    <submittedName>
        <fullName evidence="3">S-layer homology domain-containing protein</fullName>
    </submittedName>
</protein>